<dbReference type="GO" id="GO:0003824">
    <property type="term" value="F:catalytic activity"/>
    <property type="evidence" value="ECO:0007669"/>
    <property type="project" value="InterPro"/>
</dbReference>
<reference evidence="1 2" key="1">
    <citation type="submission" date="2015-04" db="EMBL/GenBank/DDBJ databases">
        <authorList>
            <person name="Syromyatnikov M.Y."/>
            <person name="Popov V.N."/>
        </authorList>
    </citation>
    <scope>NUCLEOTIDE SEQUENCE [LARGE SCALE GENOMIC DNA]</scope>
    <source>
        <strain evidence="1">WF-38-12</strain>
    </source>
</reference>
<name>A0A0U1LJG8_TALIS</name>
<accession>A0A0U1LJG8</accession>
<gene>
    <name evidence="1" type="ORF">PISL3812_00269</name>
</gene>
<protein>
    <recommendedName>
        <fullName evidence="3">Nucleoside phosphorylase domain-containing protein</fullName>
    </recommendedName>
</protein>
<dbReference type="GO" id="GO:0009116">
    <property type="term" value="P:nucleoside metabolic process"/>
    <property type="evidence" value="ECO:0007669"/>
    <property type="project" value="InterPro"/>
</dbReference>
<dbReference type="PANTHER" id="PTHR46082:SF11">
    <property type="entry name" value="AAA+ ATPASE DOMAIN-CONTAINING PROTEIN-RELATED"/>
    <property type="match status" value="1"/>
</dbReference>
<proteinExistence type="predicted"/>
<dbReference type="InterPro" id="IPR053137">
    <property type="entry name" value="NLR-like"/>
</dbReference>
<dbReference type="AlphaFoldDB" id="A0A0U1LJG8"/>
<dbReference type="InterPro" id="IPR035994">
    <property type="entry name" value="Nucleoside_phosphorylase_sf"/>
</dbReference>
<keyword evidence="2" id="KW-1185">Reference proteome</keyword>
<dbReference type="STRING" id="28573.A0A0U1LJG8"/>
<evidence type="ECO:0000313" key="2">
    <source>
        <dbReference type="Proteomes" id="UP000054383"/>
    </source>
</evidence>
<dbReference type="Proteomes" id="UP000054383">
    <property type="component" value="Unassembled WGS sequence"/>
</dbReference>
<dbReference type="OMA" id="TIQAGRF"/>
<dbReference type="Gene3D" id="3.40.50.1580">
    <property type="entry name" value="Nucleoside phosphorylase domain"/>
    <property type="match status" value="1"/>
</dbReference>
<dbReference type="PANTHER" id="PTHR46082">
    <property type="entry name" value="ATP/GTP-BINDING PROTEIN-RELATED"/>
    <property type="match status" value="1"/>
</dbReference>
<dbReference type="SUPFAM" id="SSF53167">
    <property type="entry name" value="Purine and uridine phosphorylases"/>
    <property type="match status" value="1"/>
</dbReference>
<dbReference type="OrthoDB" id="1577640at2759"/>
<organism evidence="1 2">
    <name type="scientific">Talaromyces islandicus</name>
    <name type="common">Penicillium islandicum</name>
    <dbReference type="NCBI Taxonomy" id="28573"/>
    <lineage>
        <taxon>Eukaryota</taxon>
        <taxon>Fungi</taxon>
        <taxon>Dikarya</taxon>
        <taxon>Ascomycota</taxon>
        <taxon>Pezizomycotina</taxon>
        <taxon>Eurotiomycetes</taxon>
        <taxon>Eurotiomycetidae</taxon>
        <taxon>Eurotiales</taxon>
        <taxon>Trichocomaceae</taxon>
        <taxon>Talaromyces</taxon>
        <taxon>Talaromyces sect. Islandici</taxon>
    </lineage>
</organism>
<evidence type="ECO:0008006" key="3">
    <source>
        <dbReference type="Google" id="ProtNLM"/>
    </source>
</evidence>
<dbReference type="EMBL" id="CVMT01000001">
    <property type="protein sequence ID" value="CRG82922.1"/>
    <property type="molecule type" value="Genomic_DNA"/>
</dbReference>
<evidence type="ECO:0000313" key="1">
    <source>
        <dbReference type="EMBL" id="CRG82922.1"/>
    </source>
</evidence>
<sequence length="100" mass="10678">MADEHPRQVDETYPPLGQEAGDDNLYILGRIAQHNIVIACLPAGSTGTTPVAKVAIDMLRSFPQIRFGLMVGIAGGSPSTNKYPDEDIRLCDVVVSIPDG</sequence>